<dbReference type="OrthoDB" id="2436667at2759"/>
<dbReference type="InterPro" id="IPR049633">
    <property type="entry name" value="Ribosomal_eL6_CS"/>
</dbReference>
<dbReference type="STRING" id="1555241.A0A4V1IUR9"/>
<evidence type="ECO:0000313" key="6">
    <source>
        <dbReference type="Proteomes" id="UP000274922"/>
    </source>
</evidence>
<keyword evidence="3 4" id="KW-0687">Ribonucleoprotein</keyword>
<evidence type="ECO:0000256" key="2">
    <source>
        <dbReference type="ARBA" id="ARBA00022980"/>
    </source>
</evidence>
<dbReference type="EMBL" id="ML014169">
    <property type="protein sequence ID" value="RKP01519.1"/>
    <property type="molecule type" value="Genomic_DNA"/>
</dbReference>
<dbReference type="AlphaFoldDB" id="A0A4V1IUR9"/>
<dbReference type="GO" id="GO:0002181">
    <property type="term" value="P:cytoplasmic translation"/>
    <property type="evidence" value="ECO:0007669"/>
    <property type="project" value="TreeGrafter"/>
</dbReference>
<dbReference type="GO" id="GO:0000027">
    <property type="term" value="P:ribosomal large subunit assembly"/>
    <property type="evidence" value="ECO:0007669"/>
    <property type="project" value="TreeGrafter"/>
</dbReference>
<dbReference type="Proteomes" id="UP000274922">
    <property type="component" value="Unassembled WGS sequence"/>
</dbReference>
<dbReference type="InterPro" id="IPR000915">
    <property type="entry name" value="60S_ribosomal_eL6"/>
</dbReference>
<dbReference type="Pfam" id="PF01159">
    <property type="entry name" value="Ribosomal_L6e"/>
    <property type="match status" value="1"/>
</dbReference>
<keyword evidence="2 4" id="KW-0689">Ribosomal protein</keyword>
<dbReference type="PANTHER" id="PTHR10715:SF0">
    <property type="entry name" value="LARGE RIBOSOMAL SUBUNIT PROTEIN EL6"/>
    <property type="match status" value="1"/>
</dbReference>
<dbReference type="GO" id="GO:0022625">
    <property type="term" value="C:cytosolic large ribosomal subunit"/>
    <property type="evidence" value="ECO:0007669"/>
    <property type="project" value="TreeGrafter"/>
</dbReference>
<dbReference type="PANTHER" id="PTHR10715">
    <property type="entry name" value="60S RIBOSOMAL PROTEIN L6"/>
    <property type="match status" value="1"/>
</dbReference>
<organism evidence="5 6">
    <name type="scientific">Caulochytrium protostelioides</name>
    <dbReference type="NCBI Taxonomy" id="1555241"/>
    <lineage>
        <taxon>Eukaryota</taxon>
        <taxon>Fungi</taxon>
        <taxon>Fungi incertae sedis</taxon>
        <taxon>Chytridiomycota</taxon>
        <taxon>Chytridiomycota incertae sedis</taxon>
        <taxon>Chytridiomycetes</taxon>
        <taxon>Caulochytriales</taxon>
        <taxon>Caulochytriaceae</taxon>
        <taxon>Caulochytrium</taxon>
    </lineage>
</organism>
<proteinExistence type="inferred from homology"/>
<dbReference type="GO" id="GO:0003723">
    <property type="term" value="F:RNA binding"/>
    <property type="evidence" value="ECO:0007669"/>
    <property type="project" value="TreeGrafter"/>
</dbReference>
<sequence>MSTHKEVAFASGTRLVALNKGPKTFPAEAAQIKKAARSVNNAAKLRKSITPGTVLILVAGRFAGKRVVCLSQLASGTLLVSGPFAINGVPLRRVNPAYVIATSTKIDISGVQVPAHINDAYFKRAEQKIAKRSAEQLFDYKALAATKPELPAQRIEDQKIVDQALLAAIKKVDLMKEYLKDTFVLPKGVPVHAIKF</sequence>
<protein>
    <recommendedName>
        <fullName evidence="4">60S ribosomal protein L6</fullName>
    </recommendedName>
</protein>
<dbReference type="SUPFAM" id="SSF50104">
    <property type="entry name" value="Translation proteins SH3-like domain"/>
    <property type="match status" value="1"/>
</dbReference>
<keyword evidence="6" id="KW-1185">Reference proteome</keyword>
<name>A0A4V1IUR9_9FUNG</name>
<dbReference type="FunFam" id="2.30.30.30:FF:000014">
    <property type="entry name" value="60S ribosomal protein L6"/>
    <property type="match status" value="1"/>
</dbReference>
<comment type="similarity">
    <text evidence="1 4">Belongs to the eukaryotic ribosomal protein eL6 family.</text>
</comment>
<dbReference type="InterPro" id="IPR014722">
    <property type="entry name" value="Rib_uL2_dom2"/>
</dbReference>
<dbReference type="InterPro" id="IPR008991">
    <property type="entry name" value="Translation_prot_SH3-like_sf"/>
</dbReference>
<dbReference type="CDD" id="cd13156">
    <property type="entry name" value="KOW_RPL6"/>
    <property type="match status" value="1"/>
</dbReference>
<reference evidence="6" key="1">
    <citation type="journal article" date="2018" name="Nat. Microbiol.">
        <title>Leveraging single-cell genomics to expand the fungal tree of life.</title>
        <authorList>
            <person name="Ahrendt S.R."/>
            <person name="Quandt C.A."/>
            <person name="Ciobanu D."/>
            <person name="Clum A."/>
            <person name="Salamov A."/>
            <person name="Andreopoulos B."/>
            <person name="Cheng J.F."/>
            <person name="Woyke T."/>
            <person name="Pelin A."/>
            <person name="Henrissat B."/>
            <person name="Reynolds N.K."/>
            <person name="Benny G.L."/>
            <person name="Smith M.E."/>
            <person name="James T.Y."/>
            <person name="Grigoriev I.V."/>
        </authorList>
    </citation>
    <scope>NUCLEOTIDE SEQUENCE [LARGE SCALE GENOMIC DNA]</scope>
    <source>
        <strain evidence="6">ATCC 52028</strain>
    </source>
</reference>
<dbReference type="Gene3D" id="2.30.30.30">
    <property type="match status" value="1"/>
</dbReference>
<evidence type="ECO:0000256" key="4">
    <source>
        <dbReference type="RuleBase" id="RU000662"/>
    </source>
</evidence>
<evidence type="ECO:0000313" key="5">
    <source>
        <dbReference type="EMBL" id="RKP01519.1"/>
    </source>
</evidence>
<evidence type="ECO:0000256" key="1">
    <source>
        <dbReference type="ARBA" id="ARBA00010592"/>
    </source>
</evidence>
<dbReference type="InterPro" id="IPR041997">
    <property type="entry name" value="Ribosomal_eL6_KOW"/>
</dbReference>
<evidence type="ECO:0000256" key="3">
    <source>
        <dbReference type="ARBA" id="ARBA00023274"/>
    </source>
</evidence>
<accession>A0A4V1IUR9</accession>
<gene>
    <name evidence="5" type="ORF">CXG81DRAFT_11879</name>
</gene>
<dbReference type="PROSITE" id="PS01170">
    <property type="entry name" value="RIBOSOMAL_L6E"/>
    <property type="match status" value="1"/>
</dbReference>
<dbReference type="GO" id="GO:0003735">
    <property type="term" value="F:structural constituent of ribosome"/>
    <property type="evidence" value="ECO:0007669"/>
    <property type="project" value="InterPro"/>
</dbReference>